<comment type="similarity">
    <text evidence="2">Belongs to the ROK (NagC/XylR) family.</text>
</comment>
<dbReference type="InterPro" id="IPR036390">
    <property type="entry name" value="WH_DNA-bd_sf"/>
</dbReference>
<dbReference type="PANTHER" id="PTHR18964:SF149">
    <property type="entry name" value="BIFUNCTIONAL UDP-N-ACETYLGLUCOSAMINE 2-EPIMERASE_N-ACETYLMANNOSAMINE KINASE"/>
    <property type="match status" value="1"/>
</dbReference>
<dbReference type="EMBL" id="FOHN01000016">
    <property type="protein sequence ID" value="SET35903.1"/>
    <property type="molecule type" value="Genomic_DNA"/>
</dbReference>
<dbReference type="Pfam" id="PF13412">
    <property type="entry name" value="HTH_24"/>
    <property type="match status" value="1"/>
</dbReference>
<keyword evidence="3" id="KW-0859">Xylose metabolism</keyword>
<evidence type="ECO:0000256" key="1">
    <source>
        <dbReference type="ARBA" id="ARBA00002486"/>
    </source>
</evidence>
<dbReference type="RefSeq" id="WP_092478271.1">
    <property type="nucleotide sequence ID" value="NZ_FOHN01000016.1"/>
</dbReference>
<dbReference type="Proteomes" id="UP000199800">
    <property type="component" value="Unassembled WGS sequence"/>
</dbReference>
<proteinExistence type="inferred from homology"/>
<dbReference type="Gene3D" id="3.30.420.40">
    <property type="match status" value="2"/>
</dbReference>
<keyword evidence="5" id="KW-1185">Reference proteome</keyword>
<keyword evidence="4" id="KW-0808">Transferase</keyword>
<comment type="function">
    <text evidence="1">Transcriptional repressor of xylose-utilizing enzymes.</text>
</comment>
<dbReference type="Pfam" id="PF00480">
    <property type="entry name" value="ROK"/>
    <property type="match status" value="1"/>
</dbReference>
<evidence type="ECO:0000256" key="3">
    <source>
        <dbReference type="ARBA" id="ARBA00022629"/>
    </source>
</evidence>
<gene>
    <name evidence="4" type="ORF">SAMN04487772_11679</name>
</gene>
<dbReference type="SUPFAM" id="SSF46785">
    <property type="entry name" value="Winged helix' DNA-binding domain"/>
    <property type="match status" value="1"/>
</dbReference>
<dbReference type="STRING" id="29364.SAMN04487772_11679"/>
<dbReference type="InterPro" id="IPR000600">
    <property type="entry name" value="ROK"/>
</dbReference>
<dbReference type="GO" id="GO:0016301">
    <property type="term" value="F:kinase activity"/>
    <property type="evidence" value="ECO:0007669"/>
    <property type="project" value="UniProtKB-KW"/>
</dbReference>
<dbReference type="Gene3D" id="1.10.10.10">
    <property type="entry name" value="Winged helix-like DNA-binding domain superfamily/Winged helix DNA-binding domain"/>
    <property type="match status" value="1"/>
</dbReference>
<evidence type="ECO:0000313" key="5">
    <source>
        <dbReference type="Proteomes" id="UP000199800"/>
    </source>
</evidence>
<dbReference type="AlphaFoldDB" id="A0A1I0DTV7"/>
<dbReference type="InterPro" id="IPR043129">
    <property type="entry name" value="ATPase_NBD"/>
</dbReference>
<keyword evidence="3" id="KW-0119">Carbohydrate metabolism</keyword>
<dbReference type="OrthoDB" id="9796533at2"/>
<dbReference type="PANTHER" id="PTHR18964">
    <property type="entry name" value="ROK (REPRESSOR, ORF, KINASE) FAMILY"/>
    <property type="match status" value="1"/>
</dbReference>
<organism evidence="4 5">
    <name type="scientific">[Clostridium] polysaccharolyticum</name>
    <dbReference type="NCBI Taxonomy" id="29364"/>
    <lineage>
        <taxon>Bacteria</taxon>
        <taxon>Bacillati</taxon>
        <taxon>Bacillota</taxon>
        <taxon>Clostridia</taxon>
        <taxon>Lachnospirales</taxon>
        <taxon>Lachnospiraceae</taxon>
    </lineage>
</organism>
<reference evidence="4 5" key="1">
    <citation type="submission" date="2016-10" db="EMBL/GenBank/DDBJ databases">
        <authorList>
            <person name="de Groot N.N."/>
        </authorList>
    </citation>
    <scope>NUCLEOTIDE SEQUENCE [LARGE SCALE GENOMIC DNA]</scope>
    <source>
        <strain evidence="4 5">DSM 1801</strain>
    </source>
</reference>
<name>A0A1I0DTV7_9FIRM</name>
<dbReference type="GO" id="GO:0042732">
    <property type="term" value="P:D-xylose metabolic process"/>
    <property type="evidence" value="ECO:0007669"/>
    <property type="project" value="UniProtKB-KW"/>
</dbReference>
<dbReference type="SUPFAM" id="SSF53067">
    <property type="entry name" value="Actin-like ATPase domain"/>
    <property type="match status" value="1"/>
</dbReference>
<evidence type="ECO:0000256" key="2">
    <source>
        <dbReference type="ARBA" id="ARBA00006479"/>
    </source>
</evidence>
<dbReference type="InterPro" id="IPR036388">
    <property type="entry name" value="WH-like_DNA-bd_sf"/>
</dbReference>
<protein>
    <submittedName>
        <fullName evidence="4">Sugar kinase of the NBD/HSP70 family, may contain an N-terminal HTH domain</fullName>
    </submittedName>
</protein>
<sequence length="404" mass="44632">MEKKGKNLKYLRENNTREVLKYLALNGDCSRIKLSKELGLSKMTITNIVNDLLKSDYICESELVSRENMGCTGPKPIMLSVKHNKIIAIGVYVSRERLICSLSDVASGEFYVDQYKLELSNVKKTFVNDLCRLVQKALDYLGDKRNSVIGIGLATVGLVNNCTGTLVRSTDFLGDAPIPIKDILEERFHIPVFASNDAQAAIIGEQLYGYGRKYNNYLYLGLGHGIGSAVISDGELIIGRRGFALEAGHMSIDYNGKKCDCGNRGCLEVYASLPVLLSKSRTSSVDELMEHYESGDERAISVMNEFVHAVSVGLTNLSNLFDVELIIFGHEGSLFTRSILDPIQKNVNTYSFANKGKEVQIVTSTFGTLAGLRGASSIVFAKFFSGEISWNSFMRNGNEEMEEV</sequence>
<accession>A0A1I0DTV7</accession>
<evidence type="ECO:0000313" key="4">
    <source>
        <dbReference type="EMBL" id="SET35903.1"/>
    </source>
</evidence>
<keyword evidence="4" id="KW-0418">Kinase</keyword>